<dbReference type="GO" id="GO:0005654">
    <property type="term" value="C:nucleoplasm"/>
    <property type="evidence" value="ECO:0007669"/>
    <property type="project" value="UniProtKB-SubCell"/>
</dbReference>
<evidence type="ECO:0000313" key="7">
    <source>
        <dbReference type="EMBL" id="CUS08150.1"/>
    </source>
</evidence>
<dbReference type="InterPro" id="IPR001357">
    <property type="entry name" value="BRCT_dom"/>
</dbReference>
<feature type="domain" description="BRCT" evidence="6">
    <location>
        <begin position="375"/>
        <end position="490"/>
    </location>
</feature>
<comment type="function">
    <text evidence="4">Component of the NOP7 complex, which is required for maturation of the 25S and 5.8S ribosomal RNAs and formation of the 60S ribosome.</text>
</comment>
<comment type="subunit">
    <text evidence="4">Component of the NOP7 complex, composed of ERB1, NOP7 and YTM1. Within the NOP7 complex ERB1 appears to interact directly with NOP7 and YTM1. The NOP7 complex also associates with the 66S pre-ribosome.</text>
</comment>
<organism evidence="7 8">
    <name type="scientific">Tuber aestivum</name>
    <name type="common">summer truffle</name>
    <dbReference type="NCBI Taxonomy" id="59557"/>
    <lineage>
        <taxon>Eukaryota</taxon>
        <taxon>Fungi</taxon>
        <taxon>Dikarya</taxon>
        <taxon>Ascomycota</taxon>
        <taxon>Pezizomycotina</taxon>
        <taxon>Pezizomycetes</taxon>
        <taxon>Pezizales</taxon>
        <taxon>Tuberaceae</taxon>
        <taxon>Tuber</taxon>
    </lineage>
</organism>
<gene>
    <name evidence="4" type="primary">NOP7</name>
    <name evidence="7" type="ORF">GSTUAT00007732001</name>
</gene>
<dbReference type="GO" id="GO:0000463">
    <property type="term" value="P:maturation of LSU-rRNA from tricistronic rRNA transcript (SSU-rRNA, 5.8S rRNA, LSU-rRNA)"/>
    <property type="evidence" value="ECO:0007669"/>
    <property type="project" value="UniProtKB-UniRule"/>
</dbReference>
<dbReference type="Pfam" id="PF06732">
    <property type="entry name" value="Pescadillo_N"/>
    <property type="match status" value="1"/>
</dbReference>
<evidence type="ECO:0000313" key="8">
    <source>
        <dbReference type="Proteomes" id="UP001412239"/>
    </source>
</evidence>
<evidence type="ECO:0000256" key="5">
    <source>
        <dbReference type="SAM" id="MobiDB-lite"/>
    </source>
</evidence>
<evidence type="ECO:0000256" key="2">
    <source>
        <dbReference type="ARBA" id="ARBA00022552"/>
    </source>
</evidence>
<dbReference type="InterPro" id="IPR010613">
    <property type="entry name" value="PES"/>
</dbReference>
<dbReference type="CDD" id="cd17709">
    <property type="entry name" value="BRCT_pescadillo_like"/>
    <property type="match status" value="1"/>
</dbReference>
<dbReference type="PANTHER" id="PTHR12221:SF6">
    <property type="entry name" value="PESCADILLO HOMOLOG"/>
    <property type="match status" value="1"/>
</dbReference>
<feature type="compositionally biased region" description="Basic residues" evidence="5">
    <location>
        <begin position="655"/>
        <end position="672"/>
    </location>
</feature>
<evidence type="ECO:0000256" key="4">
    <source>
        <dbReference type="HAMAP-Rule" id="MF_03028"/>
    </source>
</evidence>
<dbReference type="SUPFAM" id="SSF52113">
    <property type="entry name" value="BRCT domain"/>
    <property type="match status" value="1"/>
</dbReference>
<dbReference type="GO" id="GO:0043021">
    <property type="term" value="F:ribonucleoprotein complex binding"/>
    <property type="evidence" value="ECO:0007669"/>
    <property type="project" value="UniProtKB-UniRule"/>
</dbReference>
<feature type="compositionally biased region" description="Basic residues" evidence="5">
    <location>
        <begin position="601"/>
        <end position="613"/>
    </location>
</feature>
<dbReference type="InterPro" id="IPR036420">
    <property type="entry name" value="BRCT_dom_sf"/>
</dbReference>
<keyword evidence="1 4" id="KW-0690">Ribosome biogenesis</keyword>
<protein>
    <recommendedName>
        <fullName evidence="4">Pescadillo homolog</fullName>
    </recommendedName>
    <alternativeName>
        <fullName evidence="4">Nucleolar protein 7 homolog</fullName>
    </alternativeName>
</protein>
<dbReference type="EMBL" id="LN891145">
    <property type="protein sequence ID" value="CUS08150.1"/>
    <property type="molecule type" value="Genomic_DNA"/>
</dbReference>
<feature type="compositionally biased region" description="Acidic residues" evidence="5">
    <location>
        <begin position="562"/>
        <end position="579"/>
    </location>
</feature>
<evidence type="ECO:0000256" key="1">
    <source>
        <dbReference type="ARBA" id="ARBA00022517"/>
    </source>
</evidence>
<evidence type="ECO:0000256" key="3">
    <source>
        <dbReference type="ARBA" id="ARBA00023242"/>
    </source>
</evidence>
<evidence type="ECO:0000259" key="6">
    <source>
        <dbReference type="PROSITE" id="PS50172"/>
    </source>
</evidence>
<dbReference type="PANTHER" id="PTHR12221">
    <property type="entry name" value="PESCADILLO - RELATED"/>
    <property type="match status" value="1"/>
</dbReference>
<feature type="region of interest" description="Disordered" evidence="5">
    <location>
        <begin position="505"/>
        <end position="678"/>
    </location>
</feature>
<feature type="compositionally biased region" description="Acidic residues" evidence="5">
    <location>
        <begin position="519"/>
        <end position="546"/>
    </location>
</feature>
<comment type="subcellular location">
    <subcellularLocation>
        <location evidence="4">Nucleus</location>
        <location evidence="4">Nucleolus</location>
    </subcellularLocation>
    <subcellularLocation>
        <location evidence="4">Nucleus</location>
        <location evidence="4">Nucleoplasm</location>
    </subcellularLocation>
</comment>
<comment type="similarity">
    <text evidence="4">Belongs to the pescadillo family.</text>
</comment>
<feature type="compositionally biased region" description="Basic and acidic residues" evidence="5">
    <location>
        <begin position="645"/>
        <end position="654"/>
    </location>
</feature>
<keyword evidence="8" id="KW-1185">Reference proteome</keyword>
<proteinExistence type="inferred from homology"/>
<dbReference type="Proteomes" id="UP001412239">
    <property type="component" value="Unassembled WGS sequence"/>
</dbReference>
<dbReference type="GO" id="GO:0000466">
    <property type="term" value="P:maturation of 5.8S rRNA from tricistronic rRNA transcript (SSU-rRNA, 5.8S rRNA, LSU-rRNA)"/>
    <property type="evidence" value="ECO:0007669"/>
    <property type="project" value="UniProtKB-UniRule"/>
</dbReference>
<accession>A0A292PNU0</accession>
<dbReference type="GO" id="GO:0003723">
    <property type="term" value="F:RNA binding"/>
    <property type="evidence" value="ECO:0007669"/>
    <property type="project" value="TreeGrafter"/>
</dbReference>
<dbReference type="HAMAP" id="MF_03028">
    <property type="entry name" value="Pescadillo"/>
    <property type="match status" value="1"/>
</dbReference>
<sequence>MAKIKKKGVSGNAKNFITRTQAVRKLQVSLPDFRRLCIFKGVLARSLILGGGGGWKGEKRAIADGNKKKANKGSTQSTTFYYTKDIQYLLHEPVLQKFRDHKAFAKKLQKALGRGDFSDAKRLETTQKPVIRLDHIVKERYPTFTDALRDLDDALSMIHLFASLPTNENLPPATVANCSRLAKEWAHYVIRAGALRKSFLSIKGIYYQAEVGGGQEVLWLVPYTFAQNVPVDVDFRIMHTFVEFYTTLVGFVLFRLYAVEGLVYPPRFDKDADENAGGLGAFKIESRGVAGLLTSGGEEKHGEEAGENKDVSKQMATLGAKIASLSNEDSTTSAIIEPEHEEGTPGEDLIIDTFTPAAASSDTLLQPTLLQTASTSTTLFSSATFYLSRETPRDPLEFLLRSFGCKRIGWDTVLGAGAYTENPSNTSITHQIVDRPPTFPPPPSADDDSAPSAIATTTTGRFPGRIYVQPQYVWDCINAGRLLPPGEYAPGALLPPHLSPWVKPGEGYDPTVALPDVEHSEEEEEKEEEIDSDNDMQEDLASDSESEPAPAPPTTIAATAPIEDESSEGDGDDADDDDYQRELAAEAAGAKPPAPSEQDKKKQKKKNRAKMSRQQREEEDQKEMKKIMMSRRKRKLYEKMLYSNAKKEGEVEGLKRKRRKLEGGRSKGKKSGRSSEEV</sequence>
<dbReference type="AlphaFoldDB" id="A0A292PNU0"/>
<keyword evidence="2 4" id="KW-0698">rRNA processing</keyword>
<dbReference type="PROSITE" id="PS50172">
    <property type="entry name" value="BRCT"/>
    <property type="match status" value="1"/>
</dbReference>
<dbReference type="Gene3D" id="3.40.50.10190">
    <property type="entry name" value="BRCT domain"/>
    <property type="match status" value="1"/>
</dbReference>
<keyword evidence="3 4" id="KW-0539">Nucleus</keyword>
<feature type="region of interest" description="Disordered" evidence="5">
    <location>
        <begin position="429"/>
        <end position="457"/>
    </location>
</feature>
<dbReference type="GO" id="GO:0070545">
    <property type="term" value="C:PeBoW complex"/>
    <property type="evidence" value="ECO:0007669"/>
    <property type="project" value="TreeGrafter"/>
</dbReference>
<name>A0A292PNU0_9PEZI</name>
<dbReference type="GO" id="GO:0030687">
    <property type="term" value="C:preribosome, large subunit precursor"/>
    <property type="evidence" value="ECO:0007669"/>
    <property type="project" value="UniProtKB-UniRule"/>
</dbReference>
<reference evidence="7" key="1">
    <citation type="submission" date="2015-10" db="EMBL/GenBank/DDBJ databases">
        <authorList>
            <person name="Regsiter A."/>
            <person name="william w."/>
        </authorList>
    </citation>
    <scope>NUCLEOTIDE SEQUENCE</scope>
    <source>
        <strain evidence="7">Montdore</strain>
    </source>
</reference>